<accession>A0A0H1B9A8</accession>
<evidence type="ECO:0000313" key="2">
    <source>
        <dbReference type="Proteomes" id="UP000053573"/>
    </source>
</evidence>
<protein>
    <submittedName>
        <fullName evidence="1">Uncharacterized protein</fullName>
    </submittedName>
</protein>
<dbReference type="AlphaFoldDB" id="A0A0H1B9A8"/>
<dbReference type="Proteomes" id="UP000053573">
    <property type="component" value="Unassembled WGS sequence"/>
</dbReference>
<keyword evidence="2" id="KW-1185">Reference proteome</keyword>
<gene>
    <name evidence="1" type="ORF">EMPG_10769</name>
</gene>
<proteinExistence type="predicted"/>
<name>A0A0H1B9A8_9EURO</name>
<evidence type="ECO:0000313" key="1">
    <source>
        <dbReference type="EMBL" id="KLJ05796.1"/>
    </source>
</evidence>
<sequence>MEEKANKISKRNILDEIEICESPTQIKTSTLTDTGQSKHDNAIVITQGKMTSSMPDQLYTNQCEMRGGV</sequence>
<reference evidence="2" key="1">
    <citation type="journal article" date="2015" name="PLoS Genet.">
        <title>The dynamic genome and transcriptome of the human fungal pathogen Blastomyces and close relative Emmonsia.</title>
        <authorList>
            <person name="Munoz J.F."/>
            <person name="Gauthier G.M."/>
            <person name="Desjardins C.A."/>
            <person name="Gallo J.E."/>
            <person name="Holder J."/>
            <person name="Sullivan T.D."/>
            <person name="Marty A.J."/>
            <person name="Carmen J.C."/>
            <person name="Chen Z."/>
            <person name="Ding L."/>
            <person name="Gujja S."/>
            <person name="Magrini V."/>
            <person name="Misas E."/>
            <person name="Mitreva M."/>
            <person name="Priest M."/>
            <person name="Saif S."/>
            <person name="Whiston E.A."/>
            <person name="Young S."/>
            <person name="Zeng Q."/>
            <person name="Goldman W.E."/>
            <person name="Mardis E.R."/>
            <person name="Taylor J.W."/>
            <person name="McEwen J.G."/>
            <person name="Clay O.K."/>
            <person name="Klein B.S."/>
            <person name="Cuomo C.A."/>
        </authorList>
    </citation>
    <scope>NUCLEOTIDE SEQUENCE [LARGE SCALE GENOMIC DNA]</scope>
    <source>
        <strain evidence="2">UAMH 139</strain>
    </source>
</reference>
<comment type="caution">
    <text evidence="1">The sequence shown here is derived from an EMBL/GenBank/DDBJ whole genome shotgun (WGS) entry which is preliminary data.</text>
</comment>
<dbReference type="EMBL" id="LDEV01003476">
    <property type="protein sequence ID" value="KLJ05796.1"/>
    <property type="molecule type" value="Genomic_DNA"/>
</dbReference>
<organism evidence="1 2">
    <name type="scientific">Blastomyces silverae</name>
    <dbReference type="NCBI Taxonomy" id="2060906"/>
    <lineage>
        <taxon>Eukaryota</taxon>
        <taxon>Fungi</taxon>
        <taxon>Dikarya</taxon>
        <taxon>Ascomycota</taxon>
        <taxon>Pezizomycotina</taxon>
        <taxon>Eurotiomycetes</taxon>
        <taxon>Eurotiomycetidae</taxon>
        <taxon>Onygenales</taxon>
        <taxon>Ajellomycetaceae</taxon>
        <taxon>Blastomyces</taxon>
    </lineage>
</organism>